<dbReference type="EMBL" id="DWYY01000016">
    <property type="protein sequence ID" value="HJA91769.1"/>
    <property type="molecule type" value="Genomic_DNA"/>
</dbReference>
<feature type="transmembrane region" description="Helical" evidence="1">
    <location>
        <begin position="12"/>
        <end position="30"/>
    </location>
</feature>
<sequence>YLRGKTCMDNMKISAILYSIVAIIFILCAATGGSPAFYGGAAAFIALAAASYPKKDKKDCEHNGSTECVIVYGGFYGGAKQYAQNLSEQTGIPAISYKDEPSLSNMRVIIYIGGLYAGGVRGLTKTLRNFHLRDNQKLILVTVGLADPNEQENRDNIRVFLQKQLSPELLQKTKLFHFRGRIDYNKLTFVHSIMMKLRYQSLRKKPLETLTTEDRTFINVYGKQASFIDFNALKPIIKEIHLPVERVPKNISDR</sequence>
<reference evidence="3" key="2">
    <citation type="submission" date="2021-04" db="EMBL/GenBank/DDBJ databases">
        <authorList>
            <person name="Gilroy R."/>
        </authorList>
    </citation>
    <scope>NUCLEOTIDE SEQUENCE</scope>
    <source>
        <strain evidence="3">CHK179-7159</strain>
    </source>
</reference>
<evidence type="ECO:0000313" key="4">
    <source>
        <dbReference type="Proteomes" id="UP000886858"/>
    </source>
</evidence>
<accession>A0A9D2KYY1</accession>
<feature type="domain" description="Flavodoxin" evidence="2">
    <location>
        <begin position="69"/>
        <end position="201"/>
    </location>
</feature>
<proteinExistence type="predicted"/>
<dbReference type="Pfam" id="PF12724">
    <property type="entry name" value="Flavodoxin_5"/>
    <property type="match status" value="1"/>
</dbReference>
<comment type="caution">
    <text evidence="3">The sequence shown here is derived from an EMBL/GenBank/DDBJ whole genome shotgun (WGS) entry which is preliminary data.</text>
</comment>
<gene>
    <name evidence="3" type="ORF">H9717_01395</name>
</gene>
<protein>
    <submittedName>
        <fullName evidence="3">Flavodoxin domain-containing protein</fullName>
    </submittedName>
</protein>
<keyword evidence="1" id="KW-1133">Transmembrane helix</keyword>
<reference evidence="3" key="1">
    <citation type="journal article" date="2021" name="PeerJ">
        <title>Extensive microbial diversity within the chicken gut microbiome revealed by metagenomics and culture.</title>
        <authorList>
            <person name="Gilroy R."/>
            <person name="Ravi A."/>
            <person name="Getino M."/>
            <person name="Pursley I."/>
            <person name="Horton D.L."/>
            <person name="Alikhan N.F."/>
            <person name="Baker D."/>
            <person name="Gharbi K."/>
            <person name="Hall N."/>
            <person name="Watson M."/>
            <person name="Adriaenssens E.M."/>
            <person name="Foster-Nyarko E."/>
            <person name="Jarju S."/>
            <person name="Secka A."/>
            <person name="Antonio M."/>
            <person name="Oren A."/>
            <person name="Chaudhuri R.R."/>
            <person name="La Ragione R."/>
            <person name="Hildebrand F."/>
            <person name="Pallen M.J."/>
        </authorList>
    </citation>
    <scope>NUCLEOTIDE SEQUENCE</scope>
    <source>
        <strain evidence="3">CHK179-7159</strain>
    </source>
</reference>
<dbReference type="Proteomes" id="UP000886858">
    <property type="component" value="Unassembled WGS sequence"/>
</dbReference>
<dbReference type="InterPro" id="IPR026816">
    <property type="entry name" value="Flavodoxin_dom"/>
</dbReference>
<keyword evidence="1" id="KW-0472">Membrane</keyword>
<name>A0A9D2KYY1_9FIRM</name>
<feature type="non-terminal residue" evidence="3">
    <location>
        <position position="1"/>
    </location>
</feature>
<evidence type="ECO:0000259" key="2">
    <source>
        <dbReference type="Pfam" id="PF12724"/>
    </source>
</evidence>
<keyword evidence="1" id="KW-0812">Transmembrane</keyword>
<dbReference type="AlphaFoldDB" id="A0A9D2KYY1"/>
<evidence type="ECO:0000313" key="3">
    <source>
        <dbReference type="EMBL" id="HJA91769.1"/>
    </source>
</evidence>
<organism evidence="3 4">
    <name type="scientific">Candidatus Eisenbergiella merdipullorum</name>
    <dbReference type="NCBI Taxonomy" id="2838553"/>
    <lineage>
        <taxon>Bacteria</taxon>
        <taxon>Bacillati</taxon>
        <taxon>Bacillota</taxon>
        <taxon>Clostridia</taxon>
        <taxon>Lachnospirales</taxon>
        <taxon>Lachnospiraceae</taxon>
        <taxon>Eisenbergiella</taxon>
    </lineage>
</organism>
<evidence type="ECO:0000256" key="1">
    <source>
        <dbReference type="SAM" id="Phobius"/>
    </source>
</evidence>